<keyword evidence="2" id="KW-1185">Reference proteome</keyword>
<proteinExistence type="predicted"/>
<organism evidence="1 2">
    <name type="scientific">Metabacillus rhizolycopersici</name>
    <dbReference type="NCBI Taxonomy" id="2875709"/>
    <lineage>
        <taxon>Bacteria</taxon>
        <taxon>Bacillati</taxon>
        <taxon>Bacillota</taxon>
        <taxon>Bacilli</taxon>
        <taxon>Bacillales</taxon>
        <taxon>Bacillaceae</taxon>
        <taxon>Metabacillus</taxon>
    </lineage>
</organism>
<evidence type="ECO:0000313" key="1">
    <source>
        <dbReference type="EMBL" id="MBZ5750516.1"/>
    </source>
</evidence>
<gene>
    <name evidence="1" type="ORF">K9V48_09705</name>
</gene>
<accession>A0ABS7UQE7</accession>
<comment type="caution">
    <text evidence="1">The sequence shown here is derived from an EMBL/GenBank/DDBJ whole genome shotgun (WGS) entry which is preliminary data.</text>
</comment>
<name>A0ABS7UQE7_9BACI</name>
<dbReference type="EMBL" id="JAIQUM010000016">
    <property type="protein sequence ID" value="MBZ5750516.1"/>
    <property type="molecule type" value="Genomic_DNA"/>
</dbReference>
<dbReference type="RefSeq" id="WP_224138718.1">
    <property type="nucleotide sequence ID" value="NZ_JAIQUM010000016.1"/>
</dbReference>
<evidence type="ECO:0000313" key="2">
    <source>
        <dbReference type="Proteomes" id="UP001165287"/>
    </source>
</evidence>
<dbReference type="Proteomes" id="UP001165287">
    <property type="component" value="Unassembled WGS sequence"/>
</dbReference>
<protein>
    <submittedName>
        <fullName evidence="1">Uncharacterized protein</fullName>
    </submittedName>
</protein>
<sequence length="71" mass="7832">MTQYQQQIDANQLNQAKANVTLSQNLLLQAIEKSFSDPILAQEAIKQAAVEIAEAQSAVSQVRSVIYNENI</sequence>
<reference evidence="1" key="1">
    <citation type="submission" date="2024-05" db="EMBL/GenBank/DDBJ databases">
        <title>Metabacillus sp. nov., isolated from the rhizosphere soil of tomato plants.</title>
        <authorList>
            <person name="Ma R."/>
        </authorList>
    </citation>
    <scope>NUCLEOTIDE SEQUENCE</scope>
    <source>
        <strain evidence="1">DBTR6</strain>
    </source>
</reference>